<dbReference type="SUPFAM" id="SSF81593">
    <property type="entry name" value="Nucleotidyltransferase substrate binding subunit/domain"/>
    <property type="match status" value="1"/>
</dbReference>
<protein>
    <recommendedName>
        <fullName evidence="1">HEPN domain-containing protein</fullName>
    </recommendedName>
</protein>
<evidence type="ECO:0000313" key="2">
    <source>
        <dbReference type="EMBL" id="GAI24688.1"/>
    </source>
</evidence>
<dbReference type="AlphaFoldDB" id="X1M010"/>
<dbReference type="SMART" id="SM00748">
    <property type="entry name" value="HEPN"/>
    <property type="match status" value="1"/>
</dbReference>
<dbReference type="Gene3D" id="1.20.120.330">
    <property type="entry name" value="Nucleotidyltransferases domain 2"/>
    <property type="match status" value="1"/>
</dbReference>
<comment type="caution">
    <text evidence="2">The sequence shown here is derived from an EMBL/GenBank/DDBJ whole genome shotgun (WGS) entry which is preliminary data.</text>
</comment>
<accession>X1M010</accession>
<dbReference type="InterPro" id="IPR007842">
    <property type="entry name" value="HEPN_dom"/>
</dbReference>
<name>X1M010_9ZZZZ</name>
<dbReference type="PROSITE" id="PS50910">
    <property type="entry name" value="HEPN"/>
    <property type="match status" value="1"/>
</dbReference>
<feature type="domain" description="HEPN" evidence="1">
    <location>
        <begin position="11"/>
        <end position="121"/>
    </location>
</feature>
<gene>
    <name evidence="2" type="ORF">S06H3_29890</name>
</gene>
<dbReference type="Pfam" id="PF05168">
    <property type="entry name" value="HEPN"/>
    <property type="match status" value="1"/>
</dbReference>
<proteinExistence type="predicted"/>
<evidence type="ECO:0000259" key="1">
    <source>
        <dbReference type="PROSITE" id="PS50910"/>
    </source>
</evidence>
<dbReference type="EMBL" id="BARV01017557">
    <property type="protein sequence ID" value="GAI24688.1"/>
    <property type="molecule type" value="Genomic_DNA"/>
</dbReference>
<reference evidence="2" key="1">
    <citation type="journal article" date="2014" name="Front. Microbiol.">
        <title>High frequency of phylogenetically diverse reductive dehalogenase-homologous genes in deep subseafloor sedimentary metagenomes.</title>
        <authorList>
            <person name="Kawai M."/>
            <person name="Futagami T."/>
            <person name="Toyoda A."/>
            <person name="Takaki Y."/>
            <person name="Nishi S."/>
            <person name="Hori S."/>
            <person name="Arai W."/>
            <person name="Tsubouchi T."/>
            <person name="Morono Y."/>
            <person name="Uchiyama I."/>
            <person name="Ito T."/>
            <person name="Fujiyama A."/>
            <person name="Inagaki F."/>
            <person name="Takami H."/>
        </authorList>
    </citation>
    <scope>NUCLEOTIDE SEQUENCE</scope>
    <source>
        <strain evidence="2">Expedition CK06-06</strain>
    </source>
</reference>
<sequence length="134" mass="16014">MKISEHIQYWLNSAEHDLEAAESLFVAGKFDWCLFLGHLVLEKALKAFYVKDNENRLPPKTHNLLKLAEKTTIPLNSEVKLFLDEVNDFNLEVRYPEYKQEFYKTCTKEFAEEYFKKIKEHHKWMKSLLRSIDS</sequence>
<organism evidence="2">
    <name type="scientific">marine sediment metagenome</name>
    <dbReference type="NCBI Taxonomy" id="412755"/>
    <lineage>
        <taxon>unclassified sequences</taxon>
        <taxon>metagenomes</taxon>
        <taxon>ecological metagenomes</taxon>
    </lineage>
</organism>